<dbReference type="OrthoDB" id="1751421at2759"/>
<protein>
    <submittedName>
        <fullName evidence="1">Uncharacterized protein</fullName>
    </submittedName>
</protein>
<proteinExistence type="predicted"/>
<dbReference type="AlphaFoldDB" id="A0A8J4QT42"/>
<dbReference type="EMBL" id="JRKL02005246">
    <property type="protein sequence ID" value="KAF3950843.1"/>
    <property type="molecule type" value="Genomic_DNA"/>
</dbReference>
<organism evidence="1 2">
    <name type="scientific">Castanea mollissima</name>
    <name type="common">Chinese chestnut</name>
    <dbReference type="NCBI Taxonomy" id="60419"/>
    <lineage>
        <taxon>Eukaryota</taxon>
        <taxon>Viridiplantae</taxon>
        <taxon>Streptophyta</taxon>
        <taxon>Embryophyta</taxon>
        <taxon>Tracheophyta</taxon>
        <taxon>Spermatophyta</taxon>
        <taxon>Magnoliopsida</taxon>
        <taxon>eudicotyledons</taxon>
        <taxon>Gunneridae</taxon>
        <taxon>Pentapetalae</taxon>
        <taxon>rosids</taxon>
        <taxon>fabids</taxon>
        <taxon>Fagales</taxon>
        <taxon>Fagaceae</taxon>
        <taxon>Castanea</taxon>
    </lineage>
</organism>
<accession>A0A8J4QT42</accession>
<gene>
    <name evidence="1" type="ORF">CMV_023451</name>
</gene>
<evidence type="ECO:0000313" key="2">
    <source>
        <dbReference type="Proteomes" id="UP000737018"/>
    </source>
</evidence>
<keyword evidence="2" id="KW-1185">Reference proteome</keyword>
<dbReference type="Proteomes" id="UP000737018">
    <property type="component" value="Unassembled WGS sequence"/>
</dbReference>
<dbReference type="PANTHER" id="PTHR35021">
    <property type="match status" value="1"/>
</dbReference>
<evidence type="ECO:0000313" key="1">
    <source>
        <dbReference type="EMBL" id="KAF3950843.1"/>
    </source>
</evidence>
<feature type="non-terminal residue" evidence="1">
    <location>
        <position position="1"/>
    </location>
</feature>
<reference evidence="1" key="1">
    <citation type="submission" date="2020-03" db="EMBL/GenBank/DDBJ databases">
        <title>Castanea mollissima Vanexum genome sequencing.</title>
        <authorList>
            <person name="Staton M."/>
        </authorList>
    </citation>
    <scope>NUCLEOTIDE SEQUENCE</scope>
    <source>
        <tissue evidence="1">Leaf</tissue>
    </source>
</reference>
<sequence>CWDSCDQVTLWLKGEYGDVELRTGGGKIVGKVISKRQEMEKVCEVEAAQEIKLHLELGVGERVVRHDLLTLDRLANLYNEIFQKEAAQEIKIDGIPALAWTHIIESFSEDECKELYGLFMTEEMGIISAEEKSFNRQDSLYIPIYLDRAFIEFVQKLDAGPKKLMELWEAEEELVNVRDYLVPQSLACILESLFAKYGDVSVEFTLSSSRVKMFLYVILCGTIDSMCETRVQDISEDELIHWWTYLKALLSAGFKIQFAFDHLNRVVRAYFGLRLKKQVQETLSQLKRDITVCSAQLNELTTKLDLLKYKQKRIMSEESGKKSSLIDECLKEATRLKWRKAGQGLQLKLG</sequence>
<name>A0A8J4QT42_9ROSI</name>
<comment type="caution">
    <text evidence="1">The sequence shown here is derived from an EMBL/GenBank/DDBJ whole genome shotgun (WGS) entry which is preliminary data.</text>
</comment>
<dbReference type="PANTHER" id="PTHR35021:SF8">
    <property type="entry name" value="FIBER PROTEIN FB17"/>
    <property type="match status" value="1"/>
</dbReference>